<evidence type="ECO:0000313" key="3">
    <source>
        <dbReference type="Proteomes" id="UP000630528"/>
    </source>
</evidence>
<name>A0A934TSE1_9BURK</name>
<dbReference type="PANTHER" id="PTHR12526">
    <property type="entry name" value="GLYCOSYLTRANSFERASE"/>
    <property type="match status" value="1"/>
</dbReference>
<proteinExistence type="predicted"/>
<dbReference type="AlphaFoldDB" id="A0A934TSE1"/>
<dbReference type="Pfam" id="PF00534">
    <property type="entry name" value="Glycos_transf_1"/>
    <property type="match status" value="1"/>
</dbReference>
<accession>A0A934TSE1</accession>
<dbReference type="Gene3D" id="3.40.50.2000">
    <property type="entry name" value="Glycogen Phosphorylase B"/>
    <property type="match status" value="2"/>
</dbReference>
<sequence length="370" mass="41171">MIVFAHLLNDRSGSPKVLAEAIEGLSSAGQPTALFVGSDGSGCLDDVGVPTTRYWYRRGAHRLTTLFAYVASQLALFGKLLLSRGIPKDAIVYANTLLPFGAAVYGRLTGRKVVYHLHEVSLTPWPLQWFLTTVARWTAAHLIYVSEFHRHCLPIPGVPATTVFNALDPAFVKKGKQAHYRHRRDGAFRVLMLASLRDYKGIPEFIELARRVSEREDINFDLIANDDEEAVVRYFASRKVPGNVTVHARTSDLTPWYAKASLVINLSRPDQWIETFGLTLLEAMVFGVPVIAPPVGGPCELISDGREGFLLDCRRMDELVTRVLGLADDEPLSRRLSEAARHRALNFSRAAFVAGLREALELDTPHRKQS</sequence>
<dbReference type="CDD" id="cd03801">
    <property type="entry name" value="GT4_PimA-like"/>
    <property type="match status" value="1"/>
</dbReference>
<evidence type="ECO:0000259" key="1">
    <source>
        <dbReference type="Pfam" id="PF00534"/>
    </source>
</evidence>
<dbReference type="InterPro" id="IPR001296">
    <property type="entry name" value="Glyco_trans_1"/>
</dbReference>
<keyword evidence="3" id="KW-1185">Reference proteome</keyword>
<organism evidence="2 3">
    <name type="scientific">Ramlibacter ginsenosidimutans</name>
    <dbReference type="NCBI Taxonomy" id="502333"/>
    <lineage>
        <taxon>Bacteria</taxon>
        <taxon>Pseudomonadati</taxon>
        <taxon>Pseudomonadota</taxon>
        <taxon>Betaproteobacteria</taxon>
        <taxon>Burkholderiales</taxon>
        <taxon>Comamonadaceae</taxon>
        <taxon>Ramlibacter</taxon>
    </lineage>
</organism>
<feature type="domain" description="Glycosyl transferase family 1" evidence="1">
    <location>
        <begin position="185"/>
        <end position="343"/>
    </location>
</feature>
<dbReference type="GO" id="GO:0016757">
    <property type="term" value="F:glycosyltransferase activity"/>
    <property type="evidence" value="ECO:0007669"/>
    <property type="project" value="InterPro"/>
</dbReference>
<evidence type="ECO:0000313" key="2">
    <source>
        <dbReference type="EMBL" id="MBK6006674.1"/>
    </source>
</evidence>
<dbReference type="Proteomes" id="UP000630528">
    <property type="component" value="Unassembled WGS sequence"/>
</dbReference>
<protein>
    <submittedName>
        <fullName evidence="2">Glycosyltransferase family 4 protein</fullName>
    </submittedName>
</protein>
<dbReference type="SUPFAM" id="SSF53756">
    <property type="entry name" value="UDP-Glycosyltransferase/glycogen phosphorylase"/>
    <property type="match status" value="1"/>
</dbReference>
<reference evidence="2" key="1">
    <citation type="journal article" date="2012" name="J. Microbiol. Biotechnol.">
        <title>Ramlibacter ginsenosidimutans sp. nov., with ginsenoside-converting activity.</title>
        <authorList>
            <person name="Wang L."/>
            <person name="An D.S."/>
            <person name="Kim S.G."/>
            <person name="Jin F.X."/>
            <person name="Kim S.C."/>
            <person name="Lee S.T."/>
            <person name="Im W.T."/>
        </authorList>
    </citation>
    <scope>NUCLEOTIDE SEQUENCE</scope>
    <source>
        <strain evidence="2">KACC 17527</strain>
    </source>
</reference>
<gene>
    <name evidence="2" type="ORF">JJB11_11280</name>
</gene>
<dbReference type="EMBL" id="JAEPWM010000004">
    <property type="protein sequence ID" value="MBK6006674.1"/>
    <property type="molecule type" value="Genomic_DNA"/>
</dbReference>
<dbReference type="RefSeq" id="WP_201170623.1">
    <property type="nucleotide sequence ID" value="NZ_JAEPWM010000004.1"/>
</dbReference>
<comment type="caution">
    <text evidence="2">The sequence shown here is derived from an EMBL/GenBank/DDBJ whole genome shotgun (WGS) entry which is preliminary data.</text>
</comment>
<reference evidence="2" key="2">
    <citation type="submission" date="2021-01" db="EMBL/GenBank/DDBJ databases">
        <authorList>
            <person name="Kang M."/>
        </authorList>
    </citation>
    <scope>NUCLEOTIDE SEQUENCE</scope>
    <source>
        <strain evidence="2">KACC 17527</strain>
    </source>
</reference>